<name>A0A179BB82_RHILE</name>
<dbReference type="PANTHER" id="PTHR33055:SF13">
    <property type="entry name" value="TRANSPOSASE"/>
    <property type="match status" value="1"/>
</dbReference>
<gene>
    <name evidence="4" type="ORF">A4U53_07590</name>
    <name evidence="3" type="ORF">GR204_35365</name>
</gene>
<dbReference type="EMBL" id="LWBS01000450">
    <property type="protein sequence ID" value="OAP88629.1"/>
    <property type="molecule type" value="Genomic_DNA"/>
</dbReference>
<dbReference type="eggNOG" id="COG3547">
    <property type="taxonomic scope" value="Bacteria"/>
</dbReference>
<proteinExistence type="predicted"/>
<dbReference type="InterPro" id="IPR002525">
    <property type="entry name" value="Transp_IS110-like_N"/>
</dbReference>
<dbReference type="AlphaFoldDB" id="A0A179BB82"/>
<dbReference type="GO" id="GO:0004803">
    <property type="term" value="F:transposase activity"/>
    <property type="evidence" value="ECO:0007669"/>
    <property type="project" value="InterPro"/>
</dbReference>
<comment type="caution">
    <text evidence="4">The sequence shown here is derived from an EMBL/GenBank/DDBJ whole genome shotgun (WGS) entry which is preliminary data.</text>
</comment>
<evidence type="ECO:0000259" key="2">
    <source>
        <dbReference type="Pfam" id="PF02371"/>
    </source>
</evidence>
<feature type="domain" description="Transposase IS110-like N-terminal" evidence="1">
    <location>
        <begin position="18"/>
        <end position="166"/>
    </location>
</feature>
<organism evidence="4">
    <name type="scientific">Rhizobium leguminosarum</name>
    <dbReference type="NCBI Taxonomy" id="384"/>
    <lineage>
        <taxon>Bacteria</taxon>
        <taxon>Pseudomonadati</taxon>
        <taxon>Pseudomonadota</taxon>
        <taxon>Alphaproteobacteria</taxon>
        <taxon>Hyphomicrobiales</taxon>
        <taxon>Rhizobiaceae</taxon>
        <taxon>Rhizobium/Agrobacterium group</taxon>
        <taxon>Rhizobium</taxon>
    </lineage>
</organism>
<evidence type="ECO:0000313" key="5">
    <source>
        <dbReference type="Proteomes" id="UP000471560"/>
    </source>
</evidence>
<reference evidence="3 5" key="2">
    <citation type="submission" date="2019-12" db="EMBL/GenBank/DDBJ databases">
        <title>Rhizobium genotypes associated with high levels of biological nitrogen fixation by grain legumes in a temperate-maritime cropping system.</title>
        <authorList>
            <person name="Maluk M."/>
            <person name="Francesc Ferrando Molina F."/>
            <person name="Lopez Del Egido L."/>
            <person name="Lafos M."/>
            <person name="Langarica-Fuentes A."/>
            <person name="Gebre Yohannes G."/>
            <person name="Young M.W."/>
            <person name="Martin P."/>
            <person name="Gantlett R."/>
            <person name="Kenicer G."/>
            <person name="Hawes C."/>
            <person name="Begg G.S."/>
            <person name="Quilliam R.S."/>
            <person name="Squire G.R."/>
            <person name="Poole P.S."/>
            <person name="Young P.W."/>
            <person name="Iannetta P.M."/>
            <person name="James E.K."/>
        </authorList>
    </citation>
    <scope>NUCLEOTIDE SEQUENCE [LARGE SCALE GENOMIC DNA]</scope>
    <source>
        <strain evidence="3 5">JHI1096</strain>
    </source>
</reference>
<sequence length="328" mass="35849">MQGKVSSERTAMATVYVGIDVCKEWLDIHLHPLGRSFRVTNDTAGLRRLKRELDALDQMPRSALRIVMEATGKWHRAVQRSLHADGFYVSVVDPLRARLFAKACGFLAKTDRLDARLLAIMGEALKPAQTPPPDQALETLQELVNARSAANGERTALSNRMKTAVTAFLRKELTRRLAALDTHIARLDAEIERSICADPELRRRLDILISIPGIGAVTAASLIAGLCELGACSGKQAAMLTGLAPLACESGERAGHRSIRGGRPAPRNAIYMAALSASRHNPDLARFAERLKKVGKPNKVVLVAVMRKLIVLANTLITKNRIWTPNPP</sequence>
<reference evidence="4" key="1">
    <citation type="submission" date="2016-04" db="EMBL/GenBank/DDBJ databases">
        <title>Fast-growing isolate from the root nodules of Vavilovia formosa.</title>
        <authorList>
            <person name="Kimeklis A."/>
            <person name="Safronova V."/>
            <person name="Belimov A."/>
            <person name="Andronov E."/>
        </authorList>
    </citation>
    <scope>NUCLEOTIDE SEQUENCE [LARGE SCALE GENOMIC DNA]</scope>
    <source>
        <strain evidence="4">Vaf-46</strain>
    </source>
</reference>
<accession>A0A179BB82</accession>
<dbReference type="Pfam" id="PF02371">
    <property type="entry name" value="Transposase_20"/>
    <property type="match status" value="1"/>
</dbReference>
<dbReference type="GO" id="GO:0006313">
    <property type="term" value="P:DNA transposition"/>
    <property type="evidence" value="ECO:0007669"/>
    <property type="project" value="InterPro"/>
</dbReference>
<evidence type="ECO:0000313" key="3">
    <source>
        <dbReference type="EMBL" id="NEI39136.1"/>
    </source>
</evidence>
<evidence type="ECO:0000259" key="1">
    <source>
        <dbReference type="Pfam" id="PF01548"/>
    </source>
</evidence>
<protein>
    <submittedName>
        <fullName evidence="3 4">Transposase</fullName>
    </submittedName>
</protein>
<feature type="domain" description="Transposase IS116/IS110/IS902 C-terminal" evidence="2">
    <location>
        <begin position="206"/>
        <end position="287"/>
    </location>
</feature>
<evidence type="ECO:0000313" key="4">
    <source>
        <dbReference type="EMBL" id="OAP88629.1"/>
    </source>
</evidence>
<dbReference type="EMBL" id="WUEZ01000110">
    <property type="protein sequence ID" value="NEI39136.1"/>
    <property type="molecule type" value="Genomic_DNA"/>
</dbReference>
<dbReference type="Pfam" id="PF01548">
    <property type="entry name" value="DEDD_Tnp_IS110"/>
    <property type="match status" value="1"/>
</dbReference>
<dbReference type="GO" id="GO:0003677">
    <property type="term" value="F:DNA binding"/>
    <property type="evidence" value="ECO:0007669"/>
    <property type="project" value="InterPro"/>
</dbReference>
<dbReference type="InterPro" id="IPR047650">
    <property type="entry name" value="Transpos_IS110"/>
</dbReference>
<dbReference type="Proteomes" id="UP000471560">
    <property type="component" value="Unassembled WGS sequence"/>
</dbReference>
<dbReference type="NCBIfam" id="NF033542">
    <property type="entry name" value="transpos_IS110"/>
    <property type="match status" value="1"/>
</dbReference>
<dbReference type="InterPro" id="IPR003346">
    <property type="entry name" value="Transposase_20"/>
</dbReference>
<dbReference type="RefSeq" id="WP_064250758.1">
    <property type="nucleotide sequence ID" value="NZ_WUEZ01000110.1"/>
</dbReference>
<dbReference type="PANTHER" id="PTHR33055">
    <property type="entry name" value="TRANSPOSASE FOR INSERTION SEQUENCE ELEMENT IS1111A"/>
    <property type="match status" value="1"/>
</dbReference>